<feature type="chain" id="PRO_5012461123" description="Saponin hydrolase" evidence="1">
    <location>
        <begin position="20"/>
        <end position="618"/>
    </location>
</feature>
<proteinExistence type="predicted"/>
<organism evidence="2 3">
    <name type="scientific">Penicillium steckii</name>
    <dbReference type="NCBI Taxonomy" id="303698"/>
    <lineage>
        <taxon>Eukaryota</taxon>
        <taxon>Fungi</taxon>
        <taxon>Dikarya</taxon>
        <taxon>Ascomycota</taxon>
        <taxon>Pezizomycotina</taxon>
        <taxon>Eurotiomycetes</taxon>
        <taxon>Eurotiomycetidae</taxon>
        <taxon>Eurotiales</taxon>
        <taxon>Aspergillaceae</taxon>
        <taxon>Penicillium</taxon>
    </lineage>
</organism>
<dbReference type="EMBL" id="MLKD01000008">
    <property type="protein sequence ID" value="OQE23773.1"/>
    <property type="molecule type" value="Genomic_DNA"/>
</dbReference>
<sequence>MRWLQTIVLSTAALSLGSGVPPPPKPEQIEVTELPLPPVAPNNDTGACTTHINPRHTGCIDKASDFFQAGDFAPDGKHVTATVEFIGAPPAPRPGSTFTGKQLILIKTDGKLFENGDPWKCLTCGVPSTNARSIDPSRDYPHIARNGKQALWGHNIVDCGGLSLTDDQCIPMKVHIYPIYWPNGKNSSGNPREMRMHPDDKHMGWSAFTSGGENSYYGRLHFNKNPTNGTIRAPRYDLVDVNLLARPNGTAPITAEGSELKIHDQAISVGELRGFSGSGDEILYIGSTREANNIDLFAVHIITGVVRRLTSHPEYADPIAFSHDDQWFVTMDTRGSNRQMWMAGMRHVPPLIDLVAVTAASSTRNNGARRFFQPILIDRYGDREKYFGQHVNYAGDGSNGSANDPNWNGKADPAFSPDGTHIVYWQSLVVPPACGGSNPLPCPVSNAQGGRTYRIMLAHLKTRQATSPSPVFDAPDMIPWATEFPPGAEVPDIYSIPSGNFTLYGKHSGFANASIDKNLMLGIVKTVSVNYTKFSDDGDHFINGREKVTLTLSTSDPWLNHLDWYSDLVQSGDTNATKRTSPGGVHLSINAMENIFEANGTLTTKVNGVAYHQPLNGA</sequence>
<evidence type="ECO:0008006" key="4">
    <source>
        <dbReference type="Google" id="ProtNLM"/>
    </source>
</evidence>
<evidence type="ECO:0000313" key="2">
    <source>
        <dbReference type="EMBL" id="OQE23773.1"/>
    </source>
</evidence>
<name>A0A1V6TDW3_9EURO</name>
<dbReference type="SUPFAM" id="SSF82171">
    <property type="entry name" value="DPP6 N-terminal domain-like"/>
    <property type="match status" value="1"/>
</dbReference>
<dbReference type="Gene3D" id="2.120.10.30">
    <property type="entry name" value="TolB, C-terminal domain"/>
    <property type="match status" value="1"/>
</dbReference>
<accession>A0A1V6TDW3</accession>
<feature type="signal peptide" evidence="1">
    <location>
        <begin position="1"/>
        <end position="19"/>
    </location>
</feature>
<evidence type="ECO:0000256" key="1">
    <source>
        <dbReference type="SAM" id="SignalP"/>
    </source>
</evidence>
<dbReference type="InterPro" id="IPR011042">
    <property type="entry name" value="6-blade_b-propeller_TolB-like"/>
</dbReference>
<dbReference type="STRING" id="303698.A0A1V6TDW3"/>
<dbReference type="Proteomes" id="UP000191285">
    <property type="component" value="Unassembled WGS sequence"/>
</dbReference>
<reference evidence="3" key="1">
    <citation type="journal article" date="2017" name="Nat. Microbiol.">
        <title>Global analysis of biosynthetic gene clusters reveals vast potential of secondary metabolite production in Penicillium species.</title>
        <authorList>
            <person name="Nielsen J.C."/>
            <person name="Grijseels S."/>
            <person name="Prigent S."/>
            <person name="Ji B."/>
            <person name="Dainat J."/>
            <person name="Nielsen K.F."/>
            <person name="Frisvad J.C."/>
            <person name="Workman M."/>
            <person name="Nielsen J."/>
        </authorList>
    </citation>
    <scope>NUCLEOTIDE SEQUENCE [LARGE SCALE GENOMIC DNA]</scope>
    <source>
        <strain evidence="3">IBT 24891</strain>
    </source>
</reference>
<dbReference type="OrthoDB" id="10265322at2759"/>
<protein>
    <recommendedName>
        <fullName evidence="4">Saponin hydrolase</fullName>
    </recommendedName>
</protein>
<keyword evidence="3" id="KW-1185">Reference proteome</keyword>
<dbReference type="AlphaFoldDB" id="A0A1V6TDW3"/>
<comment type="caution">
    <text evidence="2">The sequence shown here is derived from an EMBL/GenBank/DDBJ whole genome shotgun (WGS) entry which is preliminary data.</text>
</comment>
<evidence type="ECO:0000313" key="3">
    <source>
        <dbReference type="Proteomes" id="UP000191285"/>
    </source>
</evidence>
<keyword evidence="1" id="KW-0732">Signal</keyword>
<gene>
    <name evidence="2" type="ORF">PENSTE_c008G03984</name>
</gene>